<dbReference type="GO" id="GO:0046872">
    <property type="term" value="F:metal ion binding"/>
    <property type="evidence" value="ECO:0007669"/>
    <property type="project" value="UniProtKB-KW"/>
</dbReference>
<evidence type="ECO:0008006" key="7">
    <source>
        <dbReference type="Google" id="ProtNLM"/>
    </source>
</evidence>
<dbReference type="PANTHER" id="PTHR43137:SF1">
    <property type="entry name" value="DIHYDROOROTASE"/>
    <property type="match status" value="1"/>
</dbReference>
<organism evidence="5 6">
    <name type="scientific">Triparma columacea</name>
    <dbReference type="NCBI Taxonomy" id="722753"/>
    <lineage>
        <taxon>Eukaryota</taxon>
        <taxon>Sar</taxon>
        <taxon>Stramenopiles</taxon>
        <taxon>Ochrophyta</taxon>
        <taxon>Bolidophyceae</taxon>
        <taxon>Parmales</taxon>
        <taxon>Triparmaceae</taxon>
        <taxon>Triparma</taxon>
    </lineage>
</organism>
<keyword evidence="6" id="KW-1185">Reference proteome</keyword>
<dbReference type="GO" id="GO:0005737">
    <property type="term" value="C:cytoplasm"/>
    <property type="evidence" value="ECO:0007669"/>
    <property type="project" value="TreeGrafter"/>
</dbReference>
<name>A0A9W7GS51_9STRA</name>
<keyword evidence="1" id="KW-0479">Metal-binding</keyword>
<dbReference type="GO" id="GO:0004151">
    <property type="term" value="F:dihydroorotase activity"/>
    <property type="evidence" value="ECO:0007669"/>
    <property type="project" value="InterPro"/>
</dbReference>
<gene>
    <name evidence="5" type="ORF">TrCOL_g12934</name>
</gene>
<dbReference type="GO" id="GO:0006207">
    <property type="term" value="P:'de novo' pyrimidine nucleobase biosynthetic process"/>
    <property type="evidence" value="ECO:0007669"/>
    <property type="project" value="TreeGrafter"/>
</dbReference>
<evidence type="ECO:0000256" key="2">
    <source>
        <dbReference type="ARBA" id="ARBA00022801"/>
    </source>
</evidence>
<sequence>MSSLASSSVPNGTKITIPYPCDFHHHFRQGPAISSLVPIASQRFGTALAMPNTKPPITTVPLAIAYHDELMAARKEGGGEMMEIVNVLYLTDNTTVETVDEMAKHDFIVGFKYYPAGATTNSDFGVTDFLKCYPVFSRLSDLNMVLCIHSEVSTPTVDIFDREKVFIETVITKIVKDFPNLKIVMEHISTIHGVNFIKSLPETSKVVGSITPHHIMYNRNALLVGGVKPHFYCLPILKRETHRAALLEAASSQSGRFIMGTDSAPHTVGSKESSCGCAGVFNGHAAVEMYVEAFESVGRLDALEDFIETGKKFYGIQDGGRTMELVKEEWRVEESMELGEDVVKPLRAGEMVKWKIVR</sequence>
<dbReference type="SUPFAM" id="SSF51556">
    <property type="entry name" value="Metallo-dependent hydrolases"/>
    <property type="match status" value="1"/>
</dbReference>
<dbReference type="Gene3D" id="3.20.20.140">
    <property type="entry name" value="Metal-dependent hydrolases"/>
    <property type="match status" value="1"/>
</dbReference>
<evidence type="ECO:0000313" key="5">
    <source>
        <dbReference type="EMBL" id="GMI49143.1"/>
    </source>
</evidence>
<accession>A0A9W7GS51</accession>
<evidence type="ECO:0000256" key="3">
    <source>
        <dbReference type="ARBA" id="ARBA00022833"/>
    </source>
</evidence>
<dbReference type="AlphaFoldDB" id="A0A9W7GS51"/>
<evidence type="ECO:0000256" key="1">
    <source>
        <dbReference type="ARBA" id="ARBA00022723"/>
    </source>
</evidence>
<dbReference type="InterPro" id="IPR002195">
    <property type="entry name" value="Dihydroorotase_CS"/>
</dbReference>
<dbReference type="Proteomes" id="UP001165065">
    <property type="component" value="Unassembled WGS sequence"/>
</dbReference>
<dbReference type="HAMAP" id="MF_00219">
    <property type="entry name" value="PyrC_classII"/>
    <property type="match status" value="1"/>
</dbReference>
<keyword evidence="4" id="KW-0665">Pyrimidine biosynthesis</keyword>
<protein>
    <recommendedName>
        <fullName evidence="7">Dihydroorotase</fullName>
    </recommendedName>
</protein>
<evidence type="ECO:0000256" key="4">
    <source>
        <dbReference type="ARBA" id="ARBA00022975"/>
    </source>
</evidence>
<evidence type="ECO:0000313" key="6">
    <source>
        <dbReference type="Proteomes" id="UP001165065"/>
    </source>
</evidence>
<dbReference type="PIRSF" id="PIRSF001237">
    <property type="entry name" value="DHOdimr"/>
    <property type="match status" value="1"/>
</dbReference>
<dbReference type="InterPro" id="IPR004721">
    <property type="entry name" value="DHOdimr"/>
</dbReference>
<dbReference type="GO" id="GO:0006221">
    <property type="term" value="P:pyrimidine nucleotide biosynthetic process"/>
    <property type="evidence" value="ECO:0007669"/>
    <property type="project" value="UniProtKB-KW"/>
</dbReference>
<keyword evidence="2" id="KW-0378">Hydrolase</keyword>
<reference evidence="6" key="1">
    <citation type="journal article" date="2023" name="Commun. Biol.">
        <title>Genome analysis of Parmales, the sister group of diatoms, reveals the evolutionary specialization of diatoms from phago-mixotrophs to photoautotrophs.</title>
        <authorList>
            <person name="Ban H."/>
            <person name="Sato S."/>
            <person name="Yoshikawa S."/>
            <person name="Yamada K."/>
            <person name="Nakamura Y."/>
            <person name="Ichinomiya M."/>
            <person name="Sato N."/>
            <person name="Blanc-Mathieu R."/>
            <person name="Endo H."/>
            <person name="Kuwata A."/>
            <person name="Ogata H."/>
        </authorList>
    </citation>
    <scope>NUCLEOTIDE SEQUENCE [LARGE SCALE GENOMIC DNA]</scope>
</reference>
<dbReference type="NCBIfam" id="TIGR00856">
    <property type="entry name" value="pyrC_dimer"/>
    <property type="match status" value="1"/>
</dbReference>
<dbReference type="InterPro" id="IPR032466">
    <property type="entry name" value="Metal_Hydrolase"/>
</dbReference>
<dbReference type="OrthoDB" id="1670005at2759"/>
<dbReference type="PROSITE" id="PS00483">
    <property type="entry name" value="DIHYDROOROTASE_2"/>
    <property type="match status" value="1"/>
</dbReference>
<comment type="caution">
    <text evidence="5">The sequence shown here is derived from an EMBL/GenBank/DDBJ whole genome shotgun (WGS) entry which is preliminary data.</text>
</comment>
<keyword evidence="3" id="KW-0862">Zinc</keyword>
<dbReference type="PANTHER" id="PTHR43137">
    <property type="entry name" value="DIHYDROOROTASE"/>
    <property type="match status" value="1"/>
</dbReference>
<dbReference type="EMBL" id="BRYA01000469">
    <property type="protein sequence ID" value="GMI49143.1"/>
    <property type="molecule type" value="Genomic_DNA"/>
</dbReference>
<proteinExistence type="inferred from homology"/>